<name>A0ABU6K4D2_9RHOO</name>
<proteinExistence type="predicted"/>
<reference evidence="1 2" key="1">
    <citation type="submission" date="2024-01" db="EMBL/GenBank/DDBJ databases">
        <title>Uliginosibacterium soil sp. nov.</title>
        <authorList>
            <person name="Lv Y."/>
        </authorList>
    </citation>
    <scope>NUCLEOTIDE SEQUENCE [LARGE SCALE GENOMIC DNA]</scope>
    <source>
        <strain evidence="1 2">H3</strain>
    </source>
</reference>
<accession>A0ABU6K4D2</accession>
<evidence type="ECO:0000313" key="1">
    <source>
        <dbReference type="EMBL" id="MEC5385918.1"/>
    </source>
</evidence>
<organism evidence="1 2">
    <name type="scientific">Uliginosibacterium silvisoli</name>
    <dbReference type="NCBI Taxonomy" id="3114758"/>
    <lineage>
        <taxon>Bacteria</taxon>
        <taxon>Pseudomonadati</taxon>
        <taxon>Pseudomonadota</taxon>
        <taxon>Betaproteobacteria</taxon>
        <taxon>Rhodocyclales</taxon>
        <taxon>Zoogloeaceae</taxon>
        <taxon>Uliginosibacterium</taxon>
    </lineage>
</organism>
<dbReference type="Proteomes" id="UP001331561">
    <property type="component" value="Unassembled WGS sequence"/>
</dbReference>
<comment type="caution">
    <text evidence="1">The sequence shown here is derived from an EMBL/GenBank/DDBJ whole genome shotgun (WGS) entry which is preliminary data.</text>
</comment>
<gene>
    <name evidence="1" type="ORF">VVD49_09295</name>
</gene>
<keyword evidence="2" id="KW-1185">Reference proteome</keyword>
<protein>
    <submittedName>
        <fullName evidence="1">Uncharacterized protein</fullName>
    </submittedName>
</protein>
<dbReference type="RefSeq" id="WP_327598862.1">
    <property type="nucleotide sequence ID" value="NZ_JAYXHS010000001.1"/>
</dbReference>
<sequence length="111" mass="12097">MAFEIETTSYCENGISPRWVWWIRGIAGTQRFGLVGTDEQGRGLFLYEHDGDKQPRREVLVAADLFGLPPNCDKAQANETLRLTLAGLGWHVGVAGKPLPASTQAPGALEC</sequence>
<dbReference type="EMBL" id="JAYXHS010000001">
    <property type="protein sequence ID" value="MEC5385918.1"/>
    <property type="molecule type" value="Genomic_DNA"/>
</dbReference>
<evidence type="ECO:0000313" key="2">
    <source>
        <dbReference type="Proteomes" id="UP001331561"/>
    </source>
</evidence>